<dbReference type="CDD" id="cd05154">
    <property type="entry name" value="ACAD10_11_N-like"/>
    <property type="match status" value="1"/>
</dbReference>
<keyword evidence="2" id="KW-0418">Kinase</keyword>
<dbReference type="AlphaFoldDB" id="A0A1H4ZW22"/>
<dbReference type="EMBL" id="FNTL01000004">
    <property type="protein sequence ID" value="SED34292.1"/>
    <property type="molecule type" value="Genomic_DNA"/>
</dbReference>
<dbReference type="Gene3D" id="3.30.200.20">
    <property type="entry name" value="Phosphorylase Kinase, domain 1"/>
    <property type="match status" value="1"/>
</dbReference>
<dbReference type="Gene3D" id="3.90.1200.10">
    <property type="match status" value="1"/>
</dbReference>
<sequence>MAVLNHLDETATRTTLTHWLSTKLDGASNIEIPAISIPAAAGMSMTTILFSVSYDAEGSRRELDLVARVTPAAPGIFREPDLAAEFALLTAVAEHTAVPVPRVRWLEDDPALLGGPFLVMDRVDGRVPGDDPPFVSEGWVVDLPPADRGRLFDNALGALAELHDADPKVLGVEFLHNSELREPGIAHQLAEWRQFYDWTAESGRIANIEAAYEWLEEHRPDDDELVLCWGDARLGNIIFGADHSVAAVLDWEMATIASPQLDLGWFVLFVRYYSEGIGVPLLKGLPTRDAVIARYRELTGRSAADVDYYERFAAYRLAIIMARIGRLMISGGALPEDSAMPANNPASQVLARLFDLPAPEGAEANYIGHR</sequence>
<dbReference type="OrthoDB" id="3806873at2"/>
<organism evidence="2 3">
    <name type="scientific">Rhodococcus jostii</name>
    <dbReference type="NCBI Taxonomy" id="132919"/>
    <lineage>
        <taxon>Bacteria</taxon>
        <taxon>Bacillati</taxon>
        <taxon>Actinomycetota</taxon>
        <taxon>Actinomycetes</taxon>
        <taxon>Mycobacteriales</taxon>
        <taxon>Nocardiaceae</taxon>
        <taxon>Rhodococcus</taxon>
    </lineage>
</organism>
<dbReference type="Pfam" id="PF01636">
    <property type="entry name" value="APH"/>
    <property type="match status" value="1"/>
</dbReference>
<keyword evidence="2" id="KW-0808">Transferase</keyword>
<gene>
    <name evidence="2" type="ORF">SAMN04490220_4233</name>
</gene>
<evidence type="ECO:0000313" key="3">
    <source>
        <dbReference type="Proteomes" id="UP000183407"/>
    </source>
</evidence>
<protein>
    <submittedName>
        <fullName evidence="2">Predicted kinase, aminoglycoside phosphotransferase (APT) family</fullName>
    </submittedName>
</protein>
<dbReference type="InterPro" id="IPR002575">
    <property type="entry name" value="Aminoglycoside_PTrfase"/>
</dbReference>
<dbReference type="PANTHER" id="PTHR21310:SF40">
    <property type="entry name" value="AMINOGLYCOSIDE PHOSPHOTRANSFERASE DOMAIN-CONTAINING PROTEIN-RELATED"/>
    <property type="match status" value="1"/>
</dbReference>
<dbReference type="GO" id="GO:0016301">
    <property type="term" value="F:kinase activity"/>
    <property type="evidence" value="ECO:0007669"/>
    <property type="project" value="UniProtKB-KW"/>
</dbReference>
<feature type="domain" description="Aminoglycoside phosphotransferase" evidence="1">
    <location>
        <begin position="64"/>
        <end position="289"/>
    </location>
</feature>
<dbReference type="InterPro" id="IPR041726">
    <property type="entry name" value="ACAD10_11_N"/>
</dbReference>
<evidence type="ECO:0000313" key="2">
    <source>
        <dbReference type="EMBL" id="SED34292.1"/>
    </source>
</evidence>
<accession>A0A1H4ZW22</accession>
<name>A0A1H4ZW22_RHOJO</name>
<dbReference type="SUPFAM" id="SSF56112">
    <property type="entry name" value="Protein kinase-like (PK-like)"/>
    <property type="match status" value="1"/>
</dbReference>
<dbReference type="InterPro" id="IPR051678">
    <property type="entry name" value="AGP_Transferase"/>
</dbReference>
<dbReference type="InterPro" id="IPR011009">
    <property type="entry name" value="Kinase-like_dom_sf"/>
</dbReference>
<dbReference type="PANTHER" id="PTHR21310">
    <property type="entry name" value="AMINOGLYCOSIDE PHOSPHOTRANSFERASE-RELATED-RELATED"/>
    <property type="match status" value="1"/>
</dbReference>
<proteinExistence type="predicted"/>
<evidence type="ECO:0000259" key="1">
    <source>
        <dbReference type="Pfam" id="PF01636"/>
    </source>
</evidence>
<dbReference type="Proteomes" id="UP000183407">
    <property type="component" value="Unassembled WGS sequence"/>
</dbReference>
<dbReference type="RefSeq" id="WP_073358172.1">
    <property type="nucleotide sequence ID" value="NZ_FNTL01000004.1"/>
</dbReference>
<reference evidence="3" key="1">
    <citation type="submission" date="2016-10" db="EMBL/GenBank/DDBJ databases">
        <authorList>
            <person name="Varghese N."/>
        </authorList>
    </citation>
    <scope>NUCLEOTIDE SEQUENCE [LARGE SCALE GENOMIC DNA]</scope>
    <source>
        <strain evidence="3">DSM 44719</strain>
    </source>
</reference>